<dbReference type="EMBL" id="CP000805">
    <property type="protein sequence ID" value="ACD70562.1"/>
    <property type="molecule type" value="Genomic_DNA"/>
</dbReference>
<gene>
    <name evidence="1" type="ordered locus">TPASS_0135</name>
</gene>
<evidence type="ECO:0000313" key="2">
    <source>
        <dbReference type="Proteomes" id="UP000001202"/>
    </source>
</evidence>
<dbReference type="Proteomes" id="UP000001202">
    <property type="component" value="Chromosome"/>
</dbReference>
<protein>
    <submittedName>
        <fullName evidence="1">Uncharacterized protein</fullName>
    </submittedName>
</protein>
<reference evidence="1 2" key="1">
    <citation type="journal article" date="2008" name="BMC Microbiol.">
        <title>Complete genome sequence of Treponema pallidum ssp. pallidum strain SS14 determined with oligonucleotide arrays.</title>
        <authorList>
            <person name="Matejkova P."/>
            <person name="Strouhal M."/>
            <person name="Smajs D."/>
            <person name="Norris S.J."/>
            <person name="Palzkill T."/>
            <person name="Petrosino J.F."/>
            <person name="Sodergren E."/>
            <person name="Norton J.E."/>
            <person name="Singh J."/>
            <person name="Richmond T.A."/>
            <person name="Molla M.N."/>
            <person name="Albert T.J."/>
            <person name="Weinstock G.M."/>
        </authorList>
    </citation>
    <scope>NUCLEOTIDE SEQUENCE [LARGE SCALE GENOMIC DNA]</scope>
    <source>
        <strain evidence="1 2">SS14</strain>
    </source>
</reference>
<evidence type="ECO:0000313" key="1">
    <source>
        <dbReference type="EMBL" id="ACD70562.1"/>
    </source>
</evidence>
<organism evidence="1 2">
    <name type="scientific">Treponema pallidum subsp. pallidum (strain SS14)</name>
    <dbReference type="NCBI Taxonomy" id="455434"/>
    <lineage>
        <taxon>Bacteria</taxon>
        <taxon>Pseudomonadati</taxon>
        <taxon>Spirochaetota</taxon>
        <taxon>Spirochaetia</taxon>
        <taxon>Spirochaetales</taxon>
        <taxon>Treponemataceae</taxon>
        <taxon>Treponema</taxon>
    </lineage>
</organism>
<proteinExistence type="predicted"/>
<dbReference type="KEGG" id="tpp:TPASS_0135"/>
<sequence>MRASEVIADIYPGGDKLRSARVSLLSLFFNHFFARPGYAAICSTGTQGPALCQLKVTAGPCFEQKTVVRRRVVVLVAEAGPHRQRQTDAPEGERVTCIQRYRNGKVGTQPLLLVIERITAGVLRARINPERQAAIHKILVSKRHPKRGVNFLIPVGCNAPRSPRAVLHQSTWKRGTAPINETRAIPRPAAVTSHDAAGATSCAYAAPAATPTPQRRPAESVSRVPRTVLAVSYVFSLHTFQKAAGNPHSLPKFYPPPANICRVLFLQEGRAPRTTAAYPVRACNILTGEVFSHTGEVLCANRACGASPTPSSM</sequence>
<dbReference type="AlphaFoldDB" id="A0A0H3BJS6"/>
<name>A0A0H3BJS6_TREPS</name>
<dbReference type="RefSeq" id="WP_010881583.1">
    <property type="nucleotide sequence ID" value="NC_010741.1"/>
</dbReference>
<accession>A0A0H3BJS6</accession>